<gene>
    <name evidence="1" type="ORF">M9H77_02592</name>
</gene>
<keyword evidence="2" id="KW-1185">Reference proteome</keyword>
<reference evidence="2" key="1">
    <citation type="journal article" date="2023" name="Nat. Plants">
        <title>Single-cell RNA sequencing provides a high-resolution roadmap for understanding the multicellular compartmentation of specialized metabolism.</title>
        <authorList>
            <person name="Sun S."/>
            <person name="Shen X."/>
            <person name="Li Y."/>
            <person name="Li Y."/>
            <person name="Wang S."/>
            <person name="Li R."/>
            <person name="Zhang H."/>
            <person name="Shen G."/>
            <person name="Guo B."/>
            <person name="Wei J."/>
            <person name="Xu J."/>
            <person name="St-Pierre B."/>
            <person name="Chen S."/>
            <person name="Sun C."/>
        </authorList>
    </citation>
    <scope>NUCLEOTIDE SEQUENCE [LARGE SCALE GENOMIC DNA]</scope>
</reference>
<accession>A0ACC0C8T8</accession>
<evidence type="ECO:0000313" key="2">
    <source>
        <dbReference type="Proteomes" id="UP001060085"/>
    </source>
</evidence>
<evidence type="ECO:0000313" key="1">
    <source>
        <dbReference type="EMBL" id="KAI5681365.1"/>
    </source>
</evidence>
<dbReference type="Proteomes" id="UP001060085">
    <property type="component" value="Linkage Group LG01"/>
</dbReference>
<organism evidence="1 2">
    <name type="scientific">Catharanthus roseus</name>
    <name type="common">Madagascar periwinkle</name>
    <name type="synonym">Vinca rosea</name>
    <dbReference type="NCBI Taxonomy" id="4058"/>
    <lineage>
        <taxon>Eukaryota</taxon>
        <taxon>Viridiplantae</taxon>
        <taxon>Streptophyta</taxon>
        <taxon>Embryophyta</taxon>
        <taxon>Tracheophyta</taxon>
        <taxon>Spermatophyta</taxon>
        <taxon>Magnoliopsida</taxon>
        <taxon>eudicotyledons</taxon>
        <taxon>Gunneridae</taxon>
        <taxon>Pentapetalae</taxon>
        <taxon>asterids</taxon>
        <taxon>lamiids</taxon>
        <taxon>Gentianales</taxon>
        <taxon>Apocynaceae</taxon>
        <taxon>Rauvolfioideae</taxon>
        <taxon>Vinceae</taxon>
        <taxon>Catharanthinae</taxon>
        <taxon>Catharanthus</taxon>
    </lineage>
</organism>
<dbReference type="EMBL" id="CM044701">
    <property type="protein sequence ID" value="KAI5681365.1"/>
    <property type="molecule type" value="Genomic_DNA"/>
</dbReference>
<sequence>MLCGRGYFLACWVRRGSPARVAQDGLVGTPRVVLFWDSKHARDAYGPYFTRAAKKTWTFTRMVTHDELVRKTLKHRGMVPNHWQEDDEDNDDVDEDCVVSSEFDDDNDDTMRKMTLALP</sequence>
<proteinExistence type="predicted"/>
<name>A0ACC0C8T8_CATRO</name>
<comment type="caution">
    <text evidence="1">The sequence shown here is derived from an EMBL/GenBank/DDBJ whole genome shotgun (WGS) entry which is preliminary data.</text>
</comment>
<protein>
    <submittedName>
        <fullName evidence="1">Uncharacterized protein</fullName>
    </submittedName>
</protein>